<dbReference type="EMBL" id="BGPR01014190">
    <property type="protein sequence ID" value="GBN64122.1"/>
    <property type="molecule type" value="Genomic_DNA"/>
</dbReference>
<dbReference type="Gene3D" id="3.30.420.10">
    <property type="entry name" value="Ribonuclease H-like superfamily/Ribonuclease H"/>
    <property type="match status" value="1"/>
</dbReference>
<name>A0A4Y2QLC4_ARAVE</name>
<dbReference type="GO" id="GO:0003676">
    <property type="term" value="F:nucleic acid binding"/>
    <property type="evidence" value="ECO:0007669"/>
    <property type="project" value="InterPro"/>
</dbReference>
<organism evidence="2 3">
    <name type="scientific">Araneus ventricosus</name>
    <name type="common">Orbweaver spider</name>
    <name type="synonym">Epeira ventricosa</name>
    <dbReference type="NCBI Taxonomy" id="182803"/>
    <lineage>
        <taxon>Eukaryota</taxon>
        <taxon>Metazoa</taxon>
        <taxon>Ecdysozoa</taxon>
        <taxon>Arthropoda</taxon>
        <taxon>Chelicerata</taxon>
        <taxon>Arachnida</taxon>
        <taxon>Araneae</taxon>
        <taxon>Araneomorphae</taxon>
        <taxon>Entelegynae</taxon>
        <taxon>Araneoidea</taxon>
        <taxon>Araneidae</taxon>
        <taxon>Araneus</taxon>
    </lineage>
</organism>
<reference evidence="2 3" key="1">
    <citation type="journal article" date="2019" name="Sci. Rep.">
        <title>Orb-weaving spider Araneus ventricosus genome elucidates the spidroin gene catalogue.</title>
        <authorList>
            <person name="Kono N."/>
            <person name="Nakamura H."/>
            <person name="Ohtoshi R."/>
            <person name="Moran D.A.P."/>
            <person name="Shinohara A."/>
            <person name="Yoshida Y."/>
            <person name="Fujiwara M."/>
            <person name="Mori M."/>
            <person name="Tomita M."/>
            <person name="Arakawa K."/>
        </authorList>
    </citation>
    <scope>NUCLEOTIDE SEQUENCE [LARGE SCALE GENOMIC DNA]</scope>
</reference>
<dbReference type="InterPro" id="IPR036397">
    <property type="entry name" value="RNaseH_sf"/>
</dbReference>
<keyword evidence="3" id="KW-1185">Reference proteome</keyword>
<dbReference type="AlphaFoldDB" id="A0A4Y2QLC4"/>
<gene>
    <name evidence="2" type="ORF">AVEN_226980_1</name>
</gene>
<evidence type="ECO:0000313" key="2">
    <source>
        <dbReference type="EMBL" id="GBN64122.1"/>
    </source>
</evidence>
<proteinExistence type="predicted"/>
<accession>A0A4Y2QLC4</accession>
<protein>
    <recommendedName>
        <fullName evidence="4">Tc1-like transposase DDE domain-containing protein</fullName>
    </recommendedName>
</protein>
<sequence length="189" mass="21600">MQLEFPSQPKTSCGAARSGPIQHDSTSQHLAGAEFAQPTRLQTPQMQAHLYNETFIHHLSKNENTPHINQSIQFTERESNKEFTILTARDQNRRDLTPSTTVPHHKGVMVWMGISANGVTKPRFVTPGAKINSDYYIEKILKPFLKDDYSRLYPNSDAVLHQDSVQSHASRITQKFLTDQQMQFLRPQQ</sequence>
<comment type="caution">
    <text evidence="2">The sequence shown here is derived from an EMBL/GenBank/DDBJ whole genome shotgun (WGS) entry which is preliminary data.</text>
</comment>
<evidence type="ECO:0000256" key="1">
    <source>
        <dbReference type="SAM" id="MobiDB-lite"/>
    </source>
</evidence>
<feature type="region of interest" description="Disordered" evidence="1">
    <location>
        <begin position="1"/>
        <end position="29"/>
    </location>
</feature>
<evidence type="ECO:0008006" key="4">
    <source>
        <dbReference type="Google" id="ProtNLM"/>
    </source>
</evidence>
<evidence type="ECO:0000313" key="3">
    <source>
        <dbReference type="Proteomes" id="UP000499080"/>
    </source>
</evidence>
<dbReference type="Proteomes" id="UP000499080">
    <property type="component" value="Unassembled WGS sequence"/>
</dbReference>